<dbReference type="PANTHER" id="PTHR30329">
    <property type="entry name" value="STATOR ELEMENT OF FLAGELLAR MOTOR COMPLEX"/>
    <property type="match status" value="1"/>
</dbReference>
<feature type="domain" description="OmpA-like" evidence="9">
    <location>
        <begin position="128"/>
        <end position="249"/>
    </location>
</feature>
<keyword evidence="11" id="KW-1185">Reference proteome</keyword>
<dbReference type="RefSeq" id="WP_406789650.1">
    <property type="nucleotide sequence ID" value="NZ_JBJIAA010000023.1"/>
</dbReference>
<dbReference type="Gene3D" id="3.30.1330.60">
    <property type="entry name" value="OmpA-like domain"/>
    <property type="match status" value="1"/>
</dbReference>
<dbReference type="SUPFAM" id="SSF103088">
    <property type="entry name" value="OmpA-like"/>
    <property type="match status" value="1"/>
</dbReference>
<dbReference type="InterPro" id="IPR036737">
    <property type="entry name" value="OmpA-like_sf"/>
</dbReference>
<keyword evidence="10" id="KW-0282">Flagellum</keyword>
<dbReference type="InterPro" id="IPR006665">
    <property type="entry name" value="OmpA-like"/>
</dbReference>
<evidence type="ECO:0000256" key="5">
    <source>
        <dbReference type="ARBA" id="ARBA00022989"/>
    </source>
</evidence>
<evidence type="ECO:0000256" key="4">
    <source>
        <dbReference type="ARBA" id="ARBA00022692"/>
    </source>
</evidence>
<proteinExistence type="inferred from homology"/>
<evidence type="ECO:0000313" key="11">
    <source>
        <dbReference type="Proteomes" id="UP001623592"/>
    </source>
</evidence>
<protein>
    <submittedName>
        <fullName evidence="10">Flagellar motor protein MotB</fullName>
    </submittedName>
</protein>
<dbReference type="PANTHER" id="PTHR30329:SF20">
    <property type="entry name" value="EXPORTED PROTEIN"/>
    <property type="match status" value="1"/>
</dbReference>
<gene>
    <name evidence="10" type="ORF">ACJDT4_21515</name>
</gene>
<dbReference type="Proteomes" id="UP001623592">
    <property type="component" value="Unassembled WGS sequence"/>
</dbReference>
<keyword evidence="4 8" id="KW-0812">Transmembrane</keyword>
<dbReference type="PROSITE" id="PS51123">
    <property type="entry name" value="OMPA_2"/>
    <property type="match status" value="1"/>
</dbReference>
<comment type="subcellular location">
    <subcellularLocation>
        <location evidence="1">Cell membrane</location>
        <topology evidence="1">Single-pass membrane protein</topology>
    </subcellularLocation>
</comment>
<evidence type="ECO:0000256" key="2">
    <source>
        <dbReference type="ARBA" id="ARBA00008914"/>
    </source>
</evidence>
<feature type="transmembrane region" description="Helical" evidence="8">
    <location>
        <begin position="16"/>
        <end position="37"/>
    </location>
</feature>
<dbReference type="EMBL" id="JBJIAA010000023">
    <property type="protein sequence ID" value="MFL0252991.1"/>
    <property type="molecule type" value="Genomic_DNA"/>
</dbReference>
<evidence type="ECO:0000256" key="7">
    <source>
        <dbReference type="PROSITE-ProRule" id="PRU00473"/>
    </source>
</evidence>
<keyword evidence="5 8" id="KW-1133">Transmembrane helix</keyword>
<keyword evidence="3" id="KW-1003">Cell membrane</keyword>
<dbReference type="Pfam" id="PF13677">
    <property type="entry name" value="MotB_plug"/>
    <property type="match status" value="1"/>
</dbReference>
<dbReference type="CDD" id="cd07185">
    <property type="entry name" value="OmpA_C-like"/>
    <property type="match status" value="1"/>
</dbReference>
<organism evidence="10 11">
    <name type="scientific">Clostridium neuense</name>
    <dbReference type="NCBI Taxonomy" id="1728934"/>
    <lineage>
        <taxon>Bacteria</taxon>
        <taxon>Bacillati</taxon>
        <taxon>Bacillota</taxon>
        <taxon>Clostridia</taxon>
        <taxon>Eubacteriales</taxon>
        <taxon>Clostridiaceae</taxon>
        <taxon>Clostridium</taxon>
    </lineage>
</organism>
<comment type="caution">
    <text evidence="10">The sequence shown here is derived from an EMBL/GenBank/DDBJ whole genome shotgun (WGS) entry which is preliminary data.</text>
</comment>
<evidence type="ECO:0000256" key="3">
    <source>
        <dbReference type="ARBA" id="ARBA00022475"/>
    </source>
</evidence>
<evidence type="ECO:0000256" key="6">
    <source>
        <dbReference type="ARBA" id="ARBA00023136"/>
    </source>
</evidence>
<keyword evidence="10" id="KW-0966">Cell projection</keyword>
<evidence type="ECO:0000256" key="1">
    <source>
        <dbReference type="ARBA" id="ARBA00004162"/>
    </source>
</evidence>
<comment type="similarity">
    <text evidence="2">Belongs to the MotB family.</text>
</comment>
<reference evidence="10 11" key="1">
    <citation type="submission" date="2024-11" db="EMBL/GenBank/DDBJ databases">
        <authorList>
            <person name="Heng Y.C."/>
            <person name="Lim A.C.H."/>
            <person name="Lee J.K.Y."/>
            <person name="Kittelmann S."/>
        </authorList>
    </citation>
    <scope>NUCLEOTIDE SEQUENCE [LARGE SCALE GENOMIC DNA]</scope>
    <source>
        <strain evidence="10 11">WILCCON 0114</strain>
    </source>
</reference>
<sequence>MARKKKAEPPENAERWLLTYSDLITLLMAFFIVMYASSTADKTKMAKVAESIKSAISNGGGKTIIGDDTAVDVKSTPDYVQEMQKEAKGSSSADQKVEESKLKAVKEKVDNYIKQNGLTGSISTNLQERGLTIHIVDTTMFDTAKANLLPGAQDRLIAIGKILKGINNIIRIEGHTDSRPMHDEKFESNIELSVMRAATVWHVLEEKGGVPHNQFVAAGYAENDPIVPDNSSDNMAKNRRVDIVVINSKYSSIDSNQVSNSK</sequence>
<accession>A0ABW8TL80</accession>
<evidence type="ECO:0000259" key="9">
    <source>
        <dbReference type="PROSITE" id="PS51123"/>
    </source>
</evidence>
<dbReference type="InterPro" id="IPR025713">
    <property type="entry name" value="MotB-like_N_dom"/>
</dbReference>
<evidence type="ECO:0000313" key="10">
    <source>
        <dbReference type="EMBL" id="MFL0252991.1"/>
    </source>
</evidence>
<dbReference type="InterPro" id="IPR050330">
    <property type="entry name" value="Bact_OuterMem_StrucFunc"/>
</dbReference>
<evidence type="ECO:0000256" key="8">
    <source>
        <dbReference type="SAM" id="Phobius"/>
    </source>
</evidence>
<dbReference type="Pfam" id="PF00691">
    <property type="entry name" value="OmpA"/>
    <property type="match status" value="1"/>
</dbReference>
<keyword evidence="10" id="KW-0969">Cilium</keyword>
<keyword evidence="6 7" id="KW-0472">Membrane</keyword>
<name>A0ABW8TL80_9CLOT</name>